<evidence type="ECO:0000256" key="2">
    <source>
        <dbReference type="SAM" id="Phobius"/>
    </source>
</evidence>
<protein>
    <submittedName>
        <fullName evidence="4">Membrane protein UL56</fullName>
    </submittedName>
</protein>
<evidence type="ECO:0000313" key="4">
    <source>
        <dbReference type="WBParaSite" id="L893_g25689.t1"/>
    </source>
</evidence>
<feature type="region of interest" description="Disordered" evidence="1">
    <location>
        <begin position="1"/>
        <end position="24"/>
    </location>
</feature>
<reference evidence="4" key="1">
    <citation type="submission" date="2016-11" db="UniProtKB">
        <authorList>
            <consortium name="WormBaseParasite"/>
        </authorList>
    </citation>
    <scope>IDENTIFICATION</scope>
</reference>
<dbReference type="Proteomes" id="UP000095287">
    <property type="component" value="Unplaced"/>
</dbReference>
<feature type="compositionally biased region" description="Polar residues" evidence="1">
    <location>
        <begin position="12"/>
        <end position="21"/>
    </location>
</feature>
<feature type="compositionally biased region" description="Basic residues" evidence="1">
    <location>
        <begin position="1"/>
        <end position="10"/>
    </location>
</feature>
<keyword evidence="2" id="KW-1133">Transmembrane helix</keyword>
<keyword evidence="2" id="KW-0472">Membrane</keyword>
<dbReference type="WBParaSite" id="L893_g25689.t1">
    <property type="protein sequence ID" value="L893_g25689.t1"/>
    <property type="gene ID" value="L893_g25689"/>
</dbReference>
<evidence type="ECO:0000256" key="1">
    <source>
        <dbReference type="SAM" id="MobiDB-lite"/>
    </source>
</evidence>
<name>A0A1I7ZEU5_9BILA</name>
<keyword evidence="3" id="KW-1185">Reference proteome</keyword>
<accession>A0A1I7ZEU5</accession>
<evidence type="ECO:0000313" key="3">
    <source>
        <dbReference type="Proteomes" id="UP000095287"/>
    </source>
</evidence>
<sequence length="259" mass="29488">MLGPPTRRRAPSSGNDENPTALQEGCTIPTTNILELLKHQPINVRFTIGIGHDGNISIYSVRRLLDQDDVEKHLVRGDYSVIDMSVRGESFEFLEKEEWIVEEKHVNTTLDLLYVRMRPTGNLTSDDTRNGTFCATVSPSELKIGTSSTTTTTVQPARRSKLTREYTRYPVRFATYKSHTRRSSDNEPHSYVDIINDKKALEEVRRSRTEEINATWTSTFLAFFGIEVLLMVSFVVFGLTMFVVLQFHPENENDDVPLA</sequence>
<proteinExistence type="predicted"/>
<keyword evidence="2" id="KW-0812">Transmembrane</keyword>
<dbReference type="AlphaFoldDB" id="A0A1I7ZEU5"/>
<organism evidence="3 4">
    <name type="scientific">Steinernema glaseri</name>
    <dbReference type="NCBI Taxonomy" id="37863"/>
    <lineage>
        <taxon>Eukaryota</taxon>
        <taxon>Metazoa</taxon>
        <taxon>Ecdysozoa</taxon>
        <taxon>Nematoda</taxon>
        <taxon>Chromadorea</taxon>
        <taxon>Rhabditida</taxon>
        <taxon>Tylenchina</taxon>
        <taxon>Panagrolaimomorpha</taxon>
        <taxon>Strongyloidoidea</taxon>
        <taxon>Steinernematidae</taxon>
        <taxon>Steinernema</taxon>
    </lineage>
</organism>
<feature type="transmembrane region" description="Helical" evidence="2">
    <location>
        <begin position="220"/>
        <end position="245"/>
    </location>
</feature>